<proteinExistence type="predicted"/>
<evidence type="ECO:0000313" key="1">
    <source>
        <dbReference type="EMBL" id="GAA5061274.1"/>
    </source>
</evidence>
<sequence length="75" mass="7877">MSFQTGSLGPAAFKWMGSERLPQIFSAGVMDVIEGPSEYRADVLSVDERVFGGCAASVLGGRGPGRAVPIRFNDG</sequence>
<accession>A0ABP9KL91</accession>
<organism evidence="1 2">
    <name type="scientific">Nocardia callitridis</name>
    <dbReference type="NCBI Taxonomy" id="648753"/>
    <lineage>
        <taxon>Bacteria</taxon>
        <taxon>Bacillati</taxon>
        <taxon>Actinomycetota</taxon>
        <taxon>Actinomycetes</taxon>
        <taxon>Mycobacteriales</taxon>
        <taxon>Nocardiaceae</taxon>
        <taxon>Nocardia</taxon>
    </lineage>
</organism>
<protein>
    <submittedName>
        <fullName evidence="1">Uncharacterized protein</fullName>
    </submittedName>
</protein>
<comment type="caution">
    <text evidence="1">The sequence shown here is derived from an EMBL/GenBank/DDBJ whole genome shotgun (WGS) entry which is preliminary data.</text>
</comment>
<dbReference type="EMBL" id="BAABJM010000004">
    <property type="protein sequence ID" value="GAA5061274.1"/>
    <property type="molecule type" value="Genomic_DNA"/>
</dbReference>
<reference evidence="2" key="1">
    <citation type="journal article" date="2019" name="Int. J. Syst. Evol. Microbiol.">
        <title>The Global Catalogue of Microorganisms (GCM) 10K type strain sequencing project: providing services to taxonomists for standard genome sequencing and annotation.</title>
        <authorList>
            <consortium name="The Broad Institute Genomics Platform"/>
            <consortium name="The Broad Institute Genome Sequencing Center for Infectious Disease"/>
            <person name="Wu L."/>
            <person name="Ma J."/>
        </authorList>
    </citation>
    <scope>NUCLEOTIDE SEQUENCE [LARGE SCALE GENOMIC DNA]</scope>
    <source>
        <strain evidence="2">JCM 18298</strain>
    </source>
</reference>
<dbReference type="Proteomes" id="UP001500603">
    <property type="component" value="Unassembled WGS sequence"/>
</dbReference>
<name>A0ABP9KL91_9NOCA</name>
<gene>
    <name evidence="1" type="ORF">GCM10023318_43650</name>
</gene>
<evidence type="ECO:0000313" key="2">
    <source>
        <dbReference type="Proteomes" id="UP001500603"/>
    </source>
</evidence>
<keyword evidence="2" id="KW-1185">Reference proteome</keyword>